<keyword evidence="7" id="KW-1185">Reference proteome</keyword>
<dbReference type="Pfam" id="PF00126">
    <property type="entry name" value="HTH_1"/>
    <property type="match status" value="1"/>
</dbReference>
<evidence type="ECO:0000256" key="4">
    <source>
        <dbReference type="ARBA" id="ARBA00023163"/>
    </source>
</evidence>
<dbReference type="PRINTS" id="PR00039">
    <property type="entry name" value="HTHLYSR"/>
</dbReference>
<comment type="caution">
    <text evidence="6">The sequence shown here is derived from an EMBL/GenBank/DDBJ whole genome shotgun (WGS) entry which is preliminary data.</text>
</comment>
<dbReference type="PROSITE" id="PS50931">
    <property type="entry name" value="HTH_LYSR"/>
    <property type="match status" value="1"/>
</dbReference>
<protein>
    <submittedName>
        <fullName evidence="6">LysR substrate-binding domain-containing protein</fullName>
    </submittedName>
</protein>
<dbReference type="InterPro" id="IPR036390">
    <property type="entry name" value="WH_DNA-bd_sf"/>
</dbReference>
<evidence type="ECO:0000259" key="5">
    <source>
        <dbReference type="PROSITE" id="PS50931"/>
    </source>
</evidence>
<organism evidence="6 7">
    <name type="scientific">Albidovulum sediminicola</name>
    <dbReference type="NCBI Taxonomy" id="2984331"/>
    <lineage>
        <taxon>Bacteria</taxon>
        <taxon>Pseudomonadati</taxon>
        <taxon>Pseudomonadota</taxon>
        <taxon>Alphaproteobacteria</taxon>
        <taxon>Rhodobacterales</taxon>
        <taxon>Paracoccaceae</taxon>
        <taxon>Albidovulum</taxon>
    </lineage>
</organism>
<feature type="domain" description="HTH lysR-type" evidence="5">
    <location>
        <begin position="1"/>
        <end position="61"/>
    </location>
</feature>
<dbReference type="Gene3D" id="1.10.10.10">
    <property type="entry name" value="Winged helix-like DNA-binding domain superfamily/Winged helix DNA-binding domain"/>
    <property type="match status" value="1"/>
</dbReference>
<sequence>MRFQHYDSLRIFSIVARHASFAAAAEELNLTKGAVSHQIRGLEHALGFPLFNRLPRGISLTPKGQELWMTLGVAFDAVEARIADLREAPARPVTIGVTTYFASRWLSPRLMLFMKAHPRVRLRIQPMIDLSELGAEGIDLAIRWGCGDWTDVAIRPLFLCPAFATGAPEALAMIDDLGLEAALGRLTLLADRSGARAWADWHRVAGLRYSSRTDMLTIADPNVRVQAVIDGQGIALNDALVARDLGDGRLRRLSSHQLDNYGYFLAHEPGATRNPDVAAFAEWLLQASATGASDTLLGV</sequence>
<dbReference type="InterPro" id="IPR005119">
    <property type="entry name" value="LysR_subst-bd"/>
</dbReference>
<dbReference type="Pfam" id="PF03466">
    <property type="entry name" value="LysR_substrate"/>
    <property type="match status" value="1"/>
</dbReference>
<dbReference type="RefSeq" id="WP_263721706.1">
    <property type="nucleotide sequence ID" value="NZ_JAOWLA010000009.1"/>
</dbReference>
<dbReference type="PANTHER" id="PTHR30537">
    <property type="entry name" value="HTH-TYPE TRANSCRIPTIONAL REGULATOR"/>
    <property type="match status" value="1"/>
</dbReference>
<keyword evidence="2" id="KW-0805">Transcription regulation</keyword>
<dbReference type="SUPFAM" id="SSF53850">
    <property type="entry name" value="Periplasmic binding protein-like II"/>
    <property type="match status" value="1"/>
</dbReference>
<dbReference type="PANTHER" id="PTHR30537:SF74">
    <property type="entry name" value="HTH-TYPE TRANSCRIPTIONAL REGULATOR TRPI"/>
    <property type="match status" value="1"/>
</dbReference>
<dbReference type="InterPro" id="IPR036388">
    <property type="entry name" value="WH-like_DNA-bd_sf"/>
</dbReference>
<proteinExistence type="inferred from homology"/>
<gene>
    <name evidence="6" type="ORF">OE647_10655</name>
</gene>
<evidence type="ECO:0000256" key="1">
    <source>
        <dbReference type="ARBA" id="ARBA00009437"/>
    </source>
</evidence>
<name>A0ABT2Z219_9RHOB</name>
<comment type="similarity">
    <text evidence="1">Belongs to the LysR transcriptional regulatory family.</text>
</comment>
<dbReference type="InterPro" id="IPR058163">
    <property type="entry name" value="LysR-type_TF_proteobact-type"/>
</dbReference>
<accession>A0ABT2Z219</accession>
<evidence type="ECO:0000256" key="2">
    <source>
        <dbReference type="ARBA" id="ARBA00023015"/>
    </source>
</evidence>
<keyword evidence="3" id="KW-0238">DNA-binding</keyword>
<evidence type="ECO:0000313" key="6">
    <source>
        <dbReference type="EMBL" id="MCV2865185.1"/>
    </source>
</evidence>
<dbReference type="EMBL" id="JAOWLA010000009">
    <property type="protein sequence ID" value="MCV2865185.1"/>
    <property type="molecule type" value="Genomic_DNA"/>
</dbReference>
<evidence type="ECO:0000256" key="3">
    <source>
        <dbReference type="ARBA" id="ARBA00023125"/>
    </source>
</evidence>
<keyword evidence="4" id="KW-0804">Transcription</keyword>
<dbReference type="SUPFAM" id="SSF46785">
    <property type="entry name" value="Winged helix' DNA-binding domain"/>
    <property type="match status" value="1"/>
</dbReference>
<evidence type="ECO:0000313" key="7">
    <source>
        <dbReference type="Proteomes" id="UP001652503"/>
    </source>
</evidence>
<dbReference type="Proteomes" id="UP001652503">
    <property type="component" value="Unassembled WGS sequence"/>
</dbReference>
<dbReference type="InterPro" id="IPR000847">
    <property type="entry name" value="LysR_HTH_N"/>
</dbReference>
<dbReference type="Gene3D" id="3.40.190.10">
    <property type="entry name" value="Periplasmic binding protein-like II"/>
    <property type="match status" value="2"/>
</dbReference>
<reference evidence="6 7" key="1">
    <citation type="submission" date="2022-10" db="EMBL/GenBank/DDBJ databases">
        <title>Defluviimonas sp. nov., isolated from ocean surface water.</title>
        <authorList>
            <person name="He W."/>
            <person name="Wang L."/>
            <person name="Zhang D.-F."/>
        </authorList>
    </citation>
    <scope>NUCLEOTIDE SEQUENCE [LARGE SCALE GENOMIC DNA]</scope>
    <source>
        <strain evidence="6 7">WL0075</strain>
    </source>
</reference>